<evidence type="ECO:0000313" key="3">
    <source>
        <dbReference type="Proteomes" id="UP000245938"/>
    </source>
</evidence>
<accession>A0A2U3AJW4</accession>
<dbReference type="AlphaFoldDB" id="A0A2U3AJW4"/>
<name>A0A2U3AJW4_9BACL</name>
<sequence length="108" mass="12134">MSKKSFILILFTLIIEVLLTLLISQFIHVRFIEIVFFVALTLFVCALFFSSSGGALANYNQAQLAAHTGIQTAYLPSRLKKNPILIGTTIYFIIAIILFILLLNHVFN</sequence>
<dbReference type="EMBL" id="QFVR01000015">
    <property type="protein sequence ID" value="PWI24815.1"/>
    <property type="molecule type" value="Genomic_DNA"/>
</dbReference>
<feature type="transmembrane region" description="Helical" evidence="1">
    <location>
        <begin position="31"/>
        <end position="49"/>
    </location>
</feature>
<gene>
    <name evidence="2" type="ORF">DEX24_11165</name>
</gene>
<keyword evidence="1" id="KW-0472">Membrane</keyword>
<proteinExistence type="predicted"/>
<organism evidence="2 3">
    <name type="scientific">Kurthia sibirica</name>
    <dbReference type="NCBI Taxonomy" id="202750"/>
    <lineage>
        <taxon>Bacteria</taxon>
        <taxon>Bacillati</taxon>
        <taxon>Bacillota</taxon>
        <taxon>Bacilli</taxon>
        <taxon>Bacillales</taxon>
        <taxon>Caryophanaceae</taxon>
        <taxon>Kurthia</taxon>
    </lineage>
</organism>
<evidence type="ECO:0000313" key="2">
    <source>
        <dbReference type="EMBL" id="PWI24815.1"/>
    </source>
</evidence>
<keyword evidence="1" id="KW-0812">Transmembrane</keyword>
<evidence type="ECO:0008006" key="4">
    <source>
        <dbReference type="Google" id="ProtNLM"/>
    </source>
</evidence>
<feature type="transmembrane region" description="Helical" evidence="1">
    <location>
        <begin position="84"/>
        <end position="107"/>
    </location>
</feature>
<protein>
    <recommendedName>
        <fullName evidence="4">DUF3899 domain-containing protein</fullName>
    </recommendedName>
</protein>
<reference evidence="2 3" key="1">
    <citation type="submission" date="2018-05" db="EMBL/GenBank/DDBJ databases">
        <title>Kurthia sibirica genome sequence.</title>
        <authorList>
            <person name="Maclea K.S."/>
            <person name="Goen A.E."/>
        </authorList>
    </citation>
    <scope>NUCLEOTIDE SEQUENCE [LARGE SCALE GENOMIC DNA]</scope>
    <source>
        <strain evidence="2 3">ATCC 49154</strain>
    </source>
</reference>
<keyword evidence="1" id="KW-1133">Transmembrane helix</keyword>
<evidence type="ECO:0000256" key="1">
    <source>
        <dbReference type="SAM" id="Phobius"/>
    </source>
</evidence>
<feature type="transmembrane region" description="Helical" evidence="1">
    <location>
        <begin position="6"/>
        <end position="24"/>
    </location>
</feature>
<dbReference type="Proteomes" id="UP000245938">
    <property type="component" value="Unassembled WGS sequence"/>
</dbReference>
<comment type="caution">
    <text evidence="2">The sequence shown here is derived from an EMBL/GenBank/DDBJ whole genome shotgun (WGS) entry which is preliminary data.</text>
</comment>
<dbReference type="RefSeq" id="WP_109306512.1">
    <property type="nucleotide sequence ID" value="NZ_BJUF01000007.1"/>
</dbReference>
<keyword evidence="3" id="KW-1185">Reference proteome</keyword>